<reference evidence="4" key="1">
    <citation type="journal article" date="2019" name="Int. J. Syst. Evol. Microbiol.">
        <title>The Global Catalogue of Microorganisms (GCM) 10K type strain sequencing project: providing services to taxonomists for standard genome sequencing and annotation.</title>
        <authorList>
            <consortium name="The Broad Institute Genomics Platform"/>
            <consortium name="The Broad Institute Genome Sequencing Center for Infectious Disease"/>
            <person name="Wu L."/>
            <person name="Ma J."/>
        </authorList>
    </citation>
    <scope>NUCLEOTIDE SEQUENCE [LARGE SCALE GENOMIC DNA]</scope>
    <source>
        <strain evidence="4">JCM 17564</strain>
    </source>
</reference>
<sequence length="143" mass="15729">MSRPTPPARAEFGYWHRLSLRWSDNDVYGHVNNAIYYQWFDSAVNSFLVGKGLLDVMAGDPIALVVSTGCDYFAPLEYPGEVEIGLAVADLGRSSVRYRIAAFAPGADEAAAAGHFTHVAVSRAERRPVPWPDAWRAVFETLA</sequence>
<proteinExistence type="inferred from homology"/>
<dbReference type="PANTHER" id="PTHR31793">
    <property type="entry name" value="4-HYDROXYBENZOYL-COA THIOESTERASE FAMILY MEMBER"/>
    <property type="match status" value="1"/>
</dbReference>
<protein>
    <submittedName>
        <fullName evidence="3">Thioesterase family protein</fullName>
    </submittedName>
</protein>
<gene>
    <name evidence="3" type="ORF">GCM10022281_20070</name>
</gene>
<dbReference type="Gene3D" id="3.10.129.10">
    <property type="entry name" value="Hotdog Thioesterase"/>
    <property type="match status" value="1"/>
</dbReference>
<comment type="caution">
    <text evidence="3">The sequence shown here is derived from an EMBL/GenBank/DDBJ whole genome shotgun (WGS) entry which is preliminary data.</text>
</comment>
<name>A0ABP7UAL1_9SPHN</name>
<dbReference type="Proteomes" id="UP001424459">
    <property type="component" value="Unassembled WGS sequence"/>
</dbReference>
<keyword evidence="2" id="KW-0378">Hydrolase</keyword>
<dbReference type="CDD" id="cd00586">
    <property type="entry name" value="4HBT"/>
    <property type="match status" value="1"/>
</dbReference>
<dbReference type="RefSeq" id="WP_344696942.1">
    <property type="nucleotide sequence ID" value="NZ_BAABBR010000001.1"/>
</dbReference>
<dbReference type="InterPro" id="IPR029069">
    <property type="entry name" value="HotDog_dom_sf"/>
</dbReference>
<evidence type="ECO:0000313" key="3">
    <source>
        <dbReference type="EMBL" id="GAA4039176.1"/>
    </source>
</evidence>
<dbReference type="SUPFAM" id="SSF54637">
    <property type="entry name" value="Thioesterase/thiol ester dehydrase-isomerase"/>
    <property type="match status" value="1"/>
</dbReference>
<dbReference type="InterPro" id="IPR050563">
    <property type="entry name" value="4-hydroxybenzoyl-CoA_TE"/>
</dbReference>
<evidence type="ECO:0000256" key="1">
    <source>
        <dbReference type="ARBA" id="ARBA00005953"/>
    </source>
</evidence>
<evidence type="ECO:0000256" key="2">
    <source>
        <dbReference type="ARBA" id="ARBA00022801"/>
    </source>
</evidence>
<dbReference type="EMBL" id="BAABBR010000001">
    <property type="protein sequence ID" value="GAA4039176.1"/>
    <property type="molecule type" value="Genomic_DNA"/>
</dbReference>
<dbReference type="PANTHER" id="PTHR31793:SF27">
    <property type="entry name" value="NOVEL THIOESTERASE SUPERFAMILY DOMAIN AND SAPOSIN A-TYPE DOMAIN CONTAINING PROTEIN (0610012H03RIK)"/>
    <property type="match status" value="1"/>
</dbReference>
<comment type="similarity">
    <text evidence="1">Belongs to the 4-hydroxybenzoyl-CoA thioesterase family.</text>
</comment>
<dbReference type="Pfam" id="PF13279">
    <property type="entry name" value="4HBT_2"/>
    <property type="match status" value="1"/>
</dbReference>
<keyword evidence="4" id="KW-1185">Reference proteome</keyword>
<evidence type="ECO:0000313" key="4">
    <source>
        <dbReference type="Proteomes" id="UP001424459"/>
    </source>
</evidence>
<accession>A0ABP7UAL1</accession>
<organism evidence="3 4">
    <name type="scientific">Sphingomonas rosea</name>
    <dbReference type="NCBI Taxonomy" id="335605"/>
    <lineage>
        <taxon>Bacteria</taxon>
        <taxon>Pseudomonadati</taxon>
        <taxon>Pseudomonadota</taxon>
        <taxon>Alphaproteobacteria</taxon>
        <taxon>Sphingomonadales</taxon>
        <taxon>Sphingomonadaceae</taxon>
        <taxon>Sphingomonas</taxon>
    </lineage>
</organism>